<evidence type="ECO:0000259" key="9">
    <source>
        <dbReference type="Pfam" id="PF19029"/>
    </source>
</evidence>
<keyword evidence="4" id="KW-0997">Cell inner membrane</keyword>
<feature type="domain" description="DUF883" evidence="8">
    <location>
        <begin position="10"/>
        <end position="54"/>
    </location>
</feature>
<dbReference type="InterPro" id="IPR010279">
    <property type="entry name" value="YqjD/ElaB"/>
</dbReference>
<dbReference type="InterPro" id="IPR043604">
    <property type="entry name" value="DUF883_N"/>
</dbReference>
<evidence type="ECO:0000256" key="2">
    <source>
        <dbReference type="ARBA" id="ARBA00010423"/>
    </source>
</evidence>
<dbReference type="Pfam" id="PF19029">
    <property type="entry name" value="DUF883_C"/>
    <property type="match status" value="1"/>
</dbReference>
<keyword evidence="11" id="KW-1185">Reference proteome</keyword>
<feature type="domain" description="DUF883" evidence="9">
    <location>
        <begin position="78"/>
        <end position="101"/>
    </location>
</feature>
<evidence type="ECO:0000256" key="1">
    <source>
        <dbReference type="ARBA" id="ARBA00004377"/>
    </source>
</evidence>
<keyword evidence="3" id="KW-1003">Cell membrane</keyword>
<comment type="caution">
    <text evidence="10">The sequence shown here is derived from an EMBL/GenBank/DDBJ whole genome shotgun (WGS) entry which is preliminary data.</text>
</comment>
<organism evidence="10 11">
    <name type="scientific">Nitrincola tibetensis</name>
    <dbReference type="NCBI Taxonomy" id="2219697"/>
    <lineage>
        <taxon>Bacteria</taxon>
        <taxon>Pseudomonadati</taxon>
        <taxon>Pseudomonadota</taxon>
        <taxon>Gammaproteobacteria</taxon>
        <taxon>Oceanospirillales</taxon>
        <taxon>Oceanospirillaceae</taxon>
        <taxon>Nitrincola</taxon>
    </lineage>
</organism>
<evidence type="ECO:0000256" key="6">
    <source>
        <dbReference type="ARBA" id="ARBA00022989"/>
    </source>
</evidence>
<evidence type="ECO:0000256" key="7">
    <source>
        <dbReference type="ARBA" id="ARBA00023136"/>
    </source>
</evidence>
<name>A0A364NR87_9GAMM</name>
<dbReference type="RefSeq" id="WP_112156515.1">
    <property type="nucleotide sequence ID" value="NZ_QKRX01000001.1"/>
</dbReference>
<dbReference type="GO" id="GO:0005886">
    <property type="term" value="C:plasma membrane"/>
    <property type="evidence" value="ECO:0007669"/>
    <property type="project" value="UniProtKB-SubCell"/>
</dbReference>
<evidence type="ECO:0000256" key="4">
    <source>
        <dbReference type="ARBA" id="ARBA00022519"/>
    </source>
</evidence>
<reference evidence="10 11" key="1">
    <citation type="submission" date="2018-06" db="EMBL/GenBank/DDBJ databases">
        <title>Nitrincola tibetense sp. nov., isolated from Lake XuguoCo on Tibetan Plateau.</title>
        <authorList>
            <person name="Xing P."/>
        </authorList>
    </citation>
    <scope>NUCLEOTIDE SEQUENCE [LARGE SCALE GENOMIC DNA]</scope>
    <source>
        <strain evidence="11">xg18</strain>
    </source>
</reference>
<dbReference type="AlphaFoldDB" id="A0A364NR87"/>
<evidence type="ECO:0008006" key="12">
    <source>
        <dbReference type="Google" id="ProtNLM"/>
    </source>
</evidence>
<gene>
    <name evidence="10" type="ORF">DN062_00035</name>
</gene>
<comment type="similarity">
    <text evidence="2">Belongs to the ElaB/YgaM/YqjD family.</text>
</comment>
<keyword evidence="7" id="KW-0472">Membrane</keyword>
<accession>A0A364NR87</accession>
<dbReference type="Pfam" id="PF05957">
    <property type="entry name" value="DUF883"/>
    <property type="match status" value="1"/>
</dbReference>
<dbReference type="Proteomes" id="UP000250744">
    <property type="component" value="Unassembled WGS sequence"/>
</dbReference>
<dbReference type="InterPro" id="IPR043605">
    <property type="entry name" value="DUF883_C"/>
</dbReference>
<proteinExistence type="inferred from homology"/>
<keyword evidence="6" id="KW-1133">Transmembrane helix</keyword>
<sequence>MKSSDKTSSLSNEFSNIIKDFESLLKEADTLGGEEFADVKEKLLSRLTSAKKEMTKRGLDMADKVHETSAEVSEKICDEPWKAVGTAAVVGLLIGYLFTRR</sequence>
<evidence type="ECO:0000313" key="10">
    <source>
        <dbReference type="EMBL" id="RAU19520.1"/>
    </source>
</evidence>
<keyword evidence="5" id="KW-0812">Transmembrane</keyword>
<dbReference type="OrthoDB" id="9181874at2"/>
<evidence type="ECO:0000256" key="3">
    <source>
        <dbReference type="ARBA" id="ARBA00022475"/>
    </source>
</evidence>
<dbReference type="EMBL" id="QKRX01000001">
    <property type="protein sequence ID" value="RAU19520.1"/>
    <property type="molecule type" value="Genomic_DNA"/>
</dbReference>
<dbReference type="PANTHER" id="PTHR35893:SF3">
    <property type="entry name" value="INNER MEMBRANE PROTEIN"/>
    <property type="match status" value="1"/>
</dbReference>
<protein>
    <recommendedName>
        <fullName evidence="12">DUF883 domain-containing protein</fullName>
    </recommendedName>
</protein>
<evidence type="ECO:0000259" key="8">
    <source>
        <dbReference type="Pfam" id="PF05957"/>
    </source>
</evidence>
<dbReference type="GO" id="GO:0043022">
    <property type="term" value="F:ribosome binding"/>
    <property type="evidence" value="ECO:0007669"/>
    <property type="project" value="InterPro"/>
</dbReference>
<comment type="subcellular location">
    <subcellularLocation>
        <location evidence="1">Cell inner membrane</location>
        <topology evidence="1">Single-pass membrane protein</topology>
    </subcellularLocation>
</comment>
<evidence type="ECO:0000313" key="11">
    <source>
        <dbReference type="Proteomes" id="UP000250744"/>
    </source>
</evidence>
<dbReference type="PANTHER" id="PTHR35893">
    <property type="entry name" value="INNER MEMBRANE PROTEIN-RELATED"/>
    <property type="match status" value="1"/>
</dbReference>
<evidence type="ECO:0000256" key="5">
    <source>
        <dbReference type="ARBA" id="ARBA00022692"/>
    </source>
</evidence>